<name>A0A6A6B729_9PEZI</name>
<evidence type="ECO:0000313" key="3">
    <source>
        <dbReference type="Proteomes" id="UP000799438"/>
    </source>
</evidence>
<feature type="compositionally biased region" description="Polar residues" evidence="1">
    <location>
        <begin position="129"/>
        <end position="147"/>
    </location>
</feature>
<reference evidence="2" key="1">
    <citation type="journal article" date="2020" name="Stud. Mycol.">
        <title>101 Dothideomycetes genomes: a test case for predicting lifestyles and emergence of pathogens.</title>
        <authorList>
            <person name="Haridas S."/>
            <person name="Albert R."/>
            <person name="Binder M."/>
            <person name="Bloem J."/>
            <person name="Labutti K."/>
            <person name="Salamov A."/>
            <person name="Andreopoulos B."/>
            <person name="Baker S."/>
            <person name="Barry K."/>
            <person name="Bills G."/>
            <person name="Bluhm B."/>
            <person name="Cannon C."/>
            <person name="Castanera R."/>
            <person name="Culley D."/>
            <person name="Daum C."/>
            <person name="Ezra D."/>
            <person name="Gonzalez J."/>
            <person name="Henrissat B."/>
            <person name="Kuo A."/>
            <person name="Liang C."/>
            <person name="Lipzen A."/>
            <person name="Lutzoni F."/>
            <person name="Magnuson J."/>
            <person name="Mondo S."/>
            <person name="Nolan M."/>
            <person name="Ohm R."/>
            <person name="Pangilinan J."/>
            <person name="Park H.-J."/>
            <person name="Ramirez L."/>
            <person name="Alfaro M."/>
            <person name="Sun H."/>
            <person name="Tritt A."/>
            <person name="Yoshinaga Y."/>
            <person name="Zwiers L.-H."/>
            <person name="Turgeon B."/>
            <person name="Goodwin S."/>
            <person name="Spatafora J."/>
            <person name="Crous P."/>
            <person name="Grigoriev I."/>
        </authorList>
    </citation>
    <scope>NUCLEOTIDE SEQUENCE</scope>
    <source>
        <strain evidence="2">CBS 121167</strain>
    </source>
</reference>
<organism evidence="2 3">
    <name type="scientific">Aplosporella prunicola CBS 121167</name>
    <dbReference type="NCBI Taxonomy" id="1176127"/>
    <lineage>
        <taxon>Eukaryota</taxon>
        <taxon>Fungi</taxon>
        <taxon>Dikarya</taxon>
        <taxon>Ascomycota</taxon>
        <taxon>Pezizomycotina</taxon>
        <taxon>Dothideomycetes</taxon>
        <taxon>Dothideomycetes incertae sedis</taxon>
        <taxon>Botryosphaeriales</taxon>
        <taxon>Aplosporellaceae</taxon>
        <taxon>Aplosporella</taxon>
    </lineage>
</organism>
<feature type="region of interest" description="Disordered" evidence="1">
    <location>
        <begin position="77"/>
        <end position="227"/>
    </location>
</feature>
<feature type="compositionally biased region" description="Polar residues" evidence="1">
    <location>
        <begin position="187"/>
        <end position="203"/>
    </location>
</feature>
<sequence>MAMMRCRRWKEAWQRRGRGKRSTRKGSMDGWEEGRKREDEQTERRGGRRTVSRRTAYHYRHCWPRHCCCRHGRLRDASRTRDGGQRKKGRRISAAATTTPHHNIRQQQRRPQITKTYPYPPYPYARLRASNQPSANQPTTHNQQTLHPTHPLARQRSQSEQNTHKDAQRSAVHKPARAQPAARGRTSMRTTSQPSNKGTSNGRDCSGNEPPPPTTTITKITTETDKR</sequence>
<protein>
    <submittedName>
        <fullName evidence="2">Uncharacterized protein</fullName>
    </submittedName>
</protein>
<feature type="compositionally biased region" description="Basic and acidic residues" evidence="1">
    <location>
        <begin position="32"/>
        <end position="45"/>
    </location>
</feature>
<dbReference type="AlphaFoldDB" id="A0A6A6B729"/>
<keyword evidence="3" id="KW-1185">Reference proteome</keyword>
<proteinExistence type="predicted"/>
<accession>A0A6A6B729</accession>
<feature type="region of interest" description="Disordered" evidence="1">
    <location>
        <begin position="1"/>
        <end position="52"/>
    </location>
</feature>
<dbReference type="GeneID" id="54304794"/>
<feature type="compositionally biased region" description="Basic residues" evidence="1">
    <location>
        <begin position="15"/>
        <end position="24"/>
    </location>
</feature>
<dbReference type="RefSeq" id="XP_033394324.1">
    <property type="nucleotide sequence ID" value="XM_033547287.1"/>
</dbReference>
<gene>
    <name evidence="2" type="ORF">K452DRAFT_89077</name>
</gene>
<evidence type="ECO:0000313" key="2">
    <source>
        <dbReference type="EMBL" id="KAF2138611.1"/>
    </source>
</evidence>
<dbReference type="Proteomes" id="UP000799438">
    <property type="component" value="Unassembled WGS sequence"/>
</dbReference>
<evidence type="ECO:0000256" key="1">
    <source>
        <dbReference type="SAM" id="MobiDB-lite"/>
    </source>
</evidence>
<dbReference type="EMBL" id="ML995496">
    <property type="protein sequence ID" value="KAF2138611.1"/>
    <property type="molecule type" value="Genomic_DNA"/>
</dbReference>